<dbReference type="Pfam" id="PF01311">
    <property type="entry name" value="Bac_export_1"/>
    <property type="match status" value="1"/>
</dbReference>
<feature type="transmembrane region" description="Helical" evidence="7">
    <location>
        <begin position="171"/>
        <end position="203"/>
    </location>
</feature>
<protein>
    <recommendedName>
        <fullName evidence="10">EscT/YscT/HrcT family type III secretion system export apparatus protein</fullName>
    </recommendedName>
</protein>
<evidence type="ECO:0000256" key="4">
    <source>
        <dbReference type="ARBA" id="ARBA00022692"/>
    </source>
</evidence>
<dbReference type="RefSeq" id="WP_124231357.1">
    <property type="nucleotide sequence ID" value="NZ_RHHM01000001.1"/>
</dbReference>
<feature type="transmembrane region" description="Helical" evidence="7">
    <location>
        <begin position="68"/>
        <end position="95"/>
    </location>
</feature>
<keyword evidence="4 7" id="KW-0812">Transmembrane</keyword>
<keyword evidence="3" id="KW-1003">Cell membrane</keyword>
<accession>A0A3N6S4R3</accession>
<dbReference type="GO" id="GO:0006605">
    <property type="term" value="P:protein targeting"/>
    <property type="evidence" value="ECO:0007669"/>
    <property type="project" value="InterPro"/>
</dbReference>
<evidence type="ECO:0000256" key="6">
    <source>
        <dbReference type="ARBA" id="ARBA00023136"/>
    </source>
</evidence>
<keyword evidence="6 7" id="KW-0472">Membrane</keyword>
<comment type="caution">
    <text evidence="8">The sequence shown here is derived from an EMBL/GenBank/DDBJ whole genome shotgun (WGS) entry which is preliminary data.</text>
</comment>
<dbReference type="EMBL" id="RHHM01000001">
    <property type="protein sequence ID" value="RQM39907.1"/>
    <property type="molecule type" value="Genomic_DNA"/>
</dbReference>
<feature type="transmembrane region" description="Helical" evidence="7">
    <location>
        <begin position="215"/>
        <end position="235"/>
    </location>
</feature>
<evidence type="ECO:0000256" key="5">
    <source>
        <dbReference type="ARBA" id="ARBA00022989"/>
    </source>
</evidence>
<dbReference type="GO" id="GO:0005886">
    <property type="term" value="C:plasma membrane"/>
    <property type="evidence" value="ECO:0007669"/>
    <property type="project" value="UniProtKB-SubCell"/>
</dbReference>
<proteinExistence type="inferred from homology"/>
<evidence type="ECO:0008006" key="10">
    <source>
        <dbReference type="Google" id="ProtNLM"/>
    </source>
</evidence>
<dbReference type="Proteomes" id="UP000279457">
    <property type="component" value="Unassembled WGS sequence"/>
</dbReference>
<comment type="subcellular location">
    <subcellularLocation>
        <location evidence="1">Cell membrane</location>
        <topology evidence="1">Multi-pass membrane protein</topology>
    </subcellularLocation>
</comment>
<evidence type="ECO:0000313" key="9">
    <source>
        <dbReference type="Proteomes" id="UP000279457"/>
    </source>
</evidence>
<dbReference type="PANTHER" id="PTHR30065">
    <property type="entry name" value="FLAGELLAR BIOSYNTHETIC PROTEIN FLIR"/>
    <property type="match status" value="1"/>
</dbReference>
<name>A0A3N6S4R3_9GAMM</name>
<comment type="similarity">
    <text evidence="2">Belongs to the FliR/MopE/SpaR family.</text>
</comment>
<dbReference type="PANTHER" id="PTHR30065:SF1">
    <property type="entry name" value="SURFACE PRESENTATION OF ANTIGENS PROTEIN SPAR"/>
    <property type="match status" value="1"/>
</dbReference>
<sequence>MYYFSWLSEPLTSLILCSARVYIYIYVISLFAFKEIKGVILYSIAFTLTITPALYISEQVNFSNIRGAVFFLLFIKELLLGLIVGLMLAVPFWIFESTGALFDNQRGVLMGEQINPAMTTSNSVSGYIIKSIFIITFIYNNGFSQLVALIWDSYVFWPVDSLYFSQTKQVVTYWLLLLSESFISILVYSAPFSVLLLLIDFSIAILSLHSPRMQVTLIALPTKILISIAFLIVYIPGLVNLSEKQIIRQENIIHNIPNIIRLSKD</sequence>
<organism evidence="8 9">
    <name type="scientific">Erwinia psidii</name>
    <dbReference type="NCBI Taxonomy" id="69224"/>
    <lineage>
        <taxon>Bacteria</taxon>
        <taxon>Pseudomonadati</taxon>
        <taxon>Pseudomonadota</taxon>
        <taxon>Gammaproteobacteria</taxon>
        <taxon>Enterobacterales</taxon>
        <taxon>Erwiniaceae</taxon>
        <taxon>Erwinia</taxon>
    </lineage>
</organism>
<keyword evidence="5 7" id="KW-1133">Transmembrane helix</keyword>
<evidence type="ECO:0000256" key="2">
    <source>
        <dbReference type="ARBA" id="ARBA00009772"/>
    </source>
</evidence>
<reference evidence="8 9" key="1">
    <citation type="submission" date="2018-10" db="EMBL/GenBank/DDBJ databases">
        <title>Draft genome sequence for the type isolate of Erwinia psidii, agent causal of bacterial blight in guava (Psidium guajava) and wilt and die-back of Eucalyptus spp.</title>
        <authorList>
            <person name="Hermenegildo P.S."/>
            <person name="Santos S.A."/>
            <person name="Guimaraes L.M.S."/>
            <person name="Vidigal P.M.P."/>
            <person name="Pereira I.C."/>
            <person name="Badel J.L."/>
            <person name="Alfenas-Zerbini P."/>
            <person name="Ferreira M.A.S.V."/>
            <person name="Alfenas A.C."/>
        </authorList>
    </citation>
    <scope>NUCLEOTIDE SEQUENCE [LARGE SCALE GENOMIC DNA]</scope>
    <source>
        <strain evidence="8 9">IBSBF 435</strain>
    </source>
</reference>
<feature type="transmembrane region" description="Helical" evidence="7">
    <location>
        <begin position="39"/>
        <end position="56"/>
    </location>
</feature>
<keyword evidence="9" id="KW-1185">Reference proteome</keyword>
<feature type="transmembrane region" description="Helical" evidence="7">
    <location>
        <begin position="127"/>
        <end position="151"/>
    </location>
</feature>
<dbReference type="AlphaFoldDB" id="A0A3N6S4R3"/>
<evidence type="ECO:0000256" key="7">
    <source>
        <dbReference type="SAM" id="Phobius"/>
    </source>
</evidence>
<dbReference type="PRINTS" id="PR00953">
    <property type="entry name" value="TYPE3IMRPROT"/>
</dbReference>
<feature type="transmembrane region" description="Helical" evidence="7">
    <location>
        <begin position="12"/>
        <end position="32"/>
    </location>
</feature>
<gene>
    <name evidence="8" type="ORF">EB241_00920</name>
</gene>
<evidence type="ECO:0000256" key="3">
    <source>
        <dbReference type="ARBA" id="ARBA00022475"/>
    </source>
</evidence>
<dbReference type="InterPro" id="IPR002010">
    <property type="entry name" value="T3SS_IM_R"/>
</dbReference>
<evidence type="ECO:0000256" key="1">
    <source>
        <dbReference type="ARBA" id="ARBA00004651"/>
    </source>
</evidence>
<dbReference type="OrthoDB" id="9807748at2"/>
<evidence type="ECO:0000313" key="8">
    <source>
        <dbReference type="EMBL" id="RQM39907.1"/>
    </source>
</evidence>